<gene>
    <name evidence="3" type="ORF">SAMN02927937_02520</name>
</gene>
<dbReference type="AlphaFoldDB" id="A0A1H6MIB0"/>
<dbReference type="OrthoDB" id="1680202at2"/>
<dbReference type="Proteomes" id="UP000199634">
    <property type="component" value="Unassembled WGS sequence"/>
</dbReference>
<dbReference type="Gene3D" id="3.40.50.11550">
    <property type="match status" value="1"/>
</dbReference>
<feature type="signal peptide" evidence="1">
    <location>
        <begin position="1"/>
        <end position="21"/>
    </location>
</feature>
<dbReference type="Pfam" id="PF04187">
    <property type="entry name" value="Cofac_haem_bdg"/>
    <property type="match status" value="1"/>
</dbReference>
<evidence type="ECO:0000313" key="3">
    <source>
        <dbReference type="EMBL" id="SEH98123.1"/>
    </source>
</evidence>
<keyword evidence="1" id="KW-0732">Signal</keyword>
<reference evidence="3 4" key="1">
    <citation type="submission" date="2016-10" db="EMBL/GenBank/DDBJ databases">
        <authorList>
            <person name="de Groot N.N."/>
        </authorList>
    </citation>
    <scope>NUCLEOTIDE SEQUENCE [LARGE SCALE GENOMIC DNA]</scope>
    <source>
        <strain evidence="3 4">CGMCC 1.10825</strain>
    </source>
</reference>
<evidence type="ECO:0000259" key="2">
    <source>
        <dbReference type="Pfam" id="PF04187"/>
    </source>
</evidence>
<dbReference type="InterPro" id="IPR007314">
    <property type="entry name" value="Cofac_haem-bd_dom"/>
</dbReference>
<proteinExistence type="predicted"/>
<protein>
    <submittedName>
        <fullName evidence="3">Uncharacterized iron-regulated protein</fullName>
    </submittedName>
</protein>
<dbReference type="EMBL" id="FNXE01000046">
    <property type="protein sequence ID" value="SEH98123.1"/>
    <property type="molecule type" value="Genomic_DNA"/>
</dbReference>
<feature type="domain" description="Haem-binding uptake Tiki superfamily ChaN" evidence="2">
    <location>
        <begin position="41"/>
        <end position="244"/>
    </location>
</feature>
<sequence>MFLKKIFSIAAFAFCIANVQAQIQPYQIYTINGKKTSFEKMMKELNKTDVVLFGELHNNAIAHYLQVKVAKTLFENKEKQLIIGAEMFERDQAEILQNYVKGNLDEKEFEEQMRLWNNYKTDYKPLLNFAKDHKINYVATNVPRRYASLVYKKGVEALDTLSLEEKSWLAPLPFPYDKNLPSYVKMMDMFKDSNHANENFPKSQAIKDATMAHFLVTELQPNNIFLHLNGSYHSDNFEGIGWYINQYNKNLQVKTISVVEQKSVESLDKEYLNKANFIIVVDADMPKSYE</sequence>
<evidence type="ECO:0000313" key="4">
    <source>
        <dbReference type="Proteomes" id="UP000199634"/>
    </source>
</evidence>
<dbReference type="STRING" id="1159016.SAMN02927937_02520"/>
<accession>A0A1H6MIB0</accession>
<evidence type="ECO:0000256" key="1">
    <source>
        <dbReference type="SAM" id="SignalP"/>
    </source>
</evidence>
<name>A0A1H6MIB0_9FLAO</name>
<dbReference type="CDD" id="cd14727">
    <property type="entry name" value="ChanN-like"/>
    <property type="match status" value="1"/>
</dbReference>
<organism evidence="3 4">
    <name type="scientific">Paenimyroides marinum</name>
    <dbReference type="NCBI Taxonomy" id="1159016"/>
    <lineage>
        <taxon>Bacteria</taxon>
        <taxon>Pseudomonadati</taxon>
        <taxon>Bacteroidota</taxon>
        <taxon>Flavobacteriia</taxon>
        <taxon>Flavobacteriales</taxon>
        <taxon>Flavobacteriaceae</taxon>
        <taxon>Paenimyroides</taxon>
    </lineage>
</organism>
<dbReference type="SUPFAM" id="SSF159501">
    <property type="entry name" value="EreA/ChaN-like"/>
    <property type="match status" value="1"/>
</dbReference>
<feature type="chain" id="PRO_5011536478" evidence="1">
    <location>
        <begin position="22"/>
        <end position="290"/>
    </location>
</feature>
<keyword evidence="4" id="KW-1185">Reference proteome</keyword>